<dbReference type="EMBL" id="BOPG01000022">
    <property type="protein sequence ID" value="GIJ55946.1"/>
    <property type="molecule type" value="Genomic_DNA"/>
</dbReference>
<evidence type="ECO:0000256" key="1">
    <source>
        <dbReference type="SAM" id="MobiDB-lite"/>
    </source>
</evidence>
<name>A0A8J4DZQ0_9ACTN</name>
<organism evidence="2 3">
    <name type="scientific">Virgisporangium aurantiacum</name>
    <dbReference type="NCBI Taxonomy" id="175570"/>
    <lineage>
        <taxon>Bacteria</taxon>
        <taxon>Bacillati</taxon>
        <taxon>Actinomycetota</taxon>
        <taxon>Actinomycetes</taxon>
        <taxon>Micromonosporales</taxon>
        <taxon>Micromonosporaceae</taxon>
        <taxon>Virgisporangium</taxon>
    </lineage>
</organism>
<proteinExistence type="predicted"/>
<dbReference type="SUPFAM" id="SSF51126">
    <property type="entry name" value="Pectin lyase-like"/>
    <property type="match status" value="1"/>
</dbReference>
<evidence type="ECO:0000313" key="3">
    <source>
        <dbReference type="Proteomes" id="UP000612585"/>
    </source>
</evidence>
<feature type="compositionally biased region" description="Low complexity" evidence="1">
    <location>
        <begin position="51"/>
        <end position="77"/>
    </location>
</feature>
<feature type="region of interest" description="Disordered" evidence="1">
    <location>
        <begin position="47"/>
        <end position="87"/>
    </location>
</feature>
<sequence length="405" mass="40264">MQFRPLLARPVTARLSALTLVAALVLTGCAGLKSGARGTGDGLDPAGNAVAAPGTSGSASGAPSASASASASRTAAALPQAGNPNGKAAIPAEARAVDTSKPDRTVGNGTAASCTSEAVVAAVAAGGIVTFSCGPDPVTITLKATAKVRNTVSRVVLDGGGKVTLSGAGQRRILFMNTCDKAQGSIGGNCADQATPNLTVQNLTFTNGNSNGARTEFDGGGGGGAIFQRGGRFKVINSRFVNNKCESTGPDVGGAALRVFDQSKDLPVYVVNSTFEGGVCSNGAGLSSIHVSWVVLNSLFRNNQAIGKGANPARTGTPGGGSGGAIYCDGDKYTLTLNGTVIEGNKANEGGGAIFFVSNDRTGTMSILNSRLKGNPSAGFETDGLPGIFFLGASRPNTSGSTLSK</sequence>
<reference evidence="2" key="1">
    <citation type="submission" date="2021-01" db="EMBL/GenBank/DDBJ databases">
        <title>Whole genome shotgun sequence of Virgisporangium aurantiacum NBRC 16421.</title>
        <authorList>
            <person name="Komaki H."/>
            <person name="Tamura T."/>
        </authorList>
    </citation>
    <scope>NUCLEOTIDE SEQUENCE</scope>
    <source>
        <strain evidence="2">NBRC 16421</strain>
    </source>
</reference>
<comment type="caution">
    <text evidence="2">The sequence shown here is derived from an EMBL/GenBank/DDBJ whole genome shotgun (WGS) entry which is preliminary data.</text>
</comment>
<dbReference type="Proteomes" id="UP000612585">
    <property type="component" value="Unassembled WGS sequence"/>
</dbReference>
<gene>
    <name evidence="2" type="ORF">Vau01_034620</name>
</gene>
<dbReference type="AlphaFoldDB" id="A0A8J4DZQ0"/>
<dbReference type="InterPro" id="IPR011050">
    <property type="entry name" value="Pectin_lyase_fold/virulence"/>
</dbReference>
<keyword evidence="3" id="KW-1185">Reference proteome</keyword>
<dbReference type="PROSITE" id="PS51257">
    <property type="entry name" value="PROKAR_LIPOPROTEIN"/>
    <property type="match status" value="1"/>
</dbReference>
<protein>
    <submittedName>
        <fullName evidence="2">Uncharacterized protein</fullName>
    </submittedName>
</protein>
<evidence type="ECO:0000313" key="2">
    <source>
        <dbReference type="EMBL" id="GIJ55946.1"/>
    </source>
</evidence>
<accession>A0A8J4DZQ0</accession>